<proteinExistence type="predicted"/>
<keyword evidence="1" id="KW-0472">Membrane</keyword>
<evidence type="ECO:0000256" key="1">
    <source>
        <dbReference type="SAM" id="Phobius"/>
    </source>
</evidence>
<evidence type="ECO:0000313" key="2">
    <source>
        <dbReference type="EMBL" id="RXK53797.1"/>
    </source>
</evidence>
<name>A0A4Q1C5T6_9BACT</name>
<feature type="transmembrane region" description="Helical" evidence="1">
    <location>
        <begin position="45"/>
        <end position="74"/>
    </location>
</feature>
<organism evidence="2 3">
    <name type="scientific">Oleiharenicola lentus</name>
    <dbReference type="NCBI Taxonomy" id="2508720"/>
    <lineage>
        <taxon>Bacteria</taxon>
        <taxon>Pseudomonadati</taxon>
        <taxon>Verrucomicrobiota</taxon>
        <taxon>Opitutia</taxon>
        <taxon>Opitutales</taxon>
        <taxon>Opitutaceae</taxon>
        <taxon>Oleiharenicola</taxon>
    </lineage>
</organism>
<gene>
    <name evidence="2" type="ORF">ESB00_19130</name>
</gene>
<evidence type="ECO:0000313" key="3">
    <source>
        <dbReference type="Proteomes" id="UP000290218"/>
    </source>
</evidence>
<comment type="caution">
    <text evidence="2">The sequence shown here is derived from an EMBL/GenBank/DDBJ whole genome shotgun (WGS) entry which is preliminary data.</text>
</comment>
<dbReference type="EMBL" id="SDHX01000002">
    <property type="protein sequence ID" value="RXK53797.1"/>
    <property type="molecule type" value="Genomic_DNA"/>
</dbReference>
<dbReference type="RefSeq" id="WP_129049829.1">
    <property type="nucleotide sequence ID" value="NZ_SDHX01000002.1"/>
</dbReference>
<keyword evidence="3" id="KW-1185">Reference proteome</keyword>
<accession>A0A4Q1C5T6</accession>
<reference evidence="2 3" key="1">
    <citation type="submission" date="2019-01" db="EMBL/GenBank/DDBJ databases">
        <title>Lacunisphaera sp. strain TWA-58.</title>
        <authorList>
            <person name="Chen W.-M."/>
        </authorList>
    </citation>
    <scope>NUCLEOTIDE SEQUENCE [LARGE SCALE GENOMIC DNA]</scope>
    <source>
        <strain evidence="2 3">TWA-58</strain>
    </source>
</reference>
<dbReference type="Proteomes" id="UP000290218">
    <property type="component" value="Unassembled WGS sequence"/>
</dbReference>
<keyword evidence="1" id="KW-0812">Transmembrane</keyword>
<keyword evidence="1" id="KW-1133">Transmembrane helix</keyword>
<dbReference type="AlphaFoldDB" id="A0A4Q1C5T6"/>
<protein>
    <submittedName>
        <fullName evidence="2">Uncharacterized protein</fullName>
    </submittedName>
</protein>
<sequence length="87" mass="8914">MKTFLKILLVAALLVIAIKLSPVLFLGAIVGLIAAAVLGSIGLSLVAAFVAVALALVVALAPIWIPVLCVIGLVKLFRTKEPNVVTA</sequence>